<comment type="caution">
    <text evidence="2">The sequence shown here is derived from an EMBL/GenBank/DDBJ whole genome shotgun (WGS) entry which is preliminary data.</text>
</comment>
<proteinExistence type="predicted"/>
<keyword evidence="3" id="KW-1185">Reference proteome</keyword>
<reference evidence="3" key="1">
    <citation type="journal article" date="2019" name="Int. J. Syst. Evol. Microbiol.">
        <title>The Global Catalogue of Microorganisms (GCM) 10K type strain sequencing project: providing services to taxonomists for standard genome sequencing and annotation.</title>
        <authorList>
            <consortium name="The Broad Institute Genomics Platform"/>
            <consortium name="The Broad Institute Genome Sequencing Center for Infectious Disease"/>
            <person name="Wu L."/>
            <person name="Ma J."/>
        </authorList>
    </citation>
    <scope>NUCLEOTIDE SEQUENCE [LARGE SCALE GENOMIC DNA]</scope>
    <source>
        <strain evidence="3">JCM 9092</strain>
    </source>
</reference>
<protein>
    <submittedName>
        <fullName evidence="2">Uncharacterized protein</fullName>
    </submittedName>
</protein>
<evidence type="ECO:0000256" key="1">
    <source>
        <dbReference type="SAM" id="MobiDB-lite"/>
    </source>
</evidence>
<feature type="region of interest" description="Disordered" evidence="1">
    <location>
        <begin position="30"/>
        <end position="77"/>
    </location>
</feature>
<name>A0ABP6M6X5_9ACTN</name>
<dbReference type="Proteomes" id="UP001501637">
    <property type="component" value="Unassembled WGS sequence"/>
</dbReference>
<dbReference type="EMBL" id="BAAAUG010000013">
    <property type="protein sequence ID" value="GAA3084839.1"/>
    <property type="molecule type" value="Genomic_DNA"/>
</dbReference>
<organism evidence="2 3">
    <name type="scientific">Streptomyces rectiviolaceus</name>
    <dbReference type="NCBI Taxonomy" id="332591"/>
    <lineage>
        <taxon>Bacteria</taxon>
        <taxon>Bacillati</taxon>
        <taxon>Actinomycetota</taxon>
        <taxon>Actinomycetes</taxon>
        <taxon>Kitasatosporales</taxon>
        <taxon>Streptomycetaceae</taxon>
        <taxon>Streptomyces</taxon>
    </lineage>
</organism>
<feature type="compositionally biased region" description="Polar residues" evidence="1">
    <location>
        <begin position="58"/>
        <end position="77"/>
    </location>
</feature>
<evidence type="ECO:0000313" key="2">
    <source>
        <dbReference type="EMBL" id="GAA3084839.1"/>
    </source>
</evidence>
<gene>
    <name evidence="2" type="ORF">GCM10010449_05770</name>
</gene>
<sequence length="77" mass="8578">MAVPFLRCHELGPAANHKLIGRAVEWGQRFESAKAPAQPDPRTEQGNRHAQLGRLQRSRANCTAQSQLRVTSDTWGD</sequence>
<evidence type="ECO:0000313" key="3">
    <source>
        <dbReference type="Proteomes" id="UP001501637"/>
    </source>
</evidence>
<accession>A0ABP6M6X5</accession>